<dbReference type="Proteomes" id="UP001265550">
    <property type="component" value="Unassembled WGS sequence"/>
</dbReference>
<feature type="region of interest" description="Disordered" evidence="1">
    <location>
        <begin position="43"/>
        <end position="65"/>
    </location>
</feature>
<name>A0ABU1VGE9_9BURK</name>
<keyword evidence="3" id="KW-1185">Reference proteome</keyword>
<evidence type="ECO:0000313" key="2">
    <source>
        <dbReference type="EMBL" id="MDR7096537.1"/>
    </source>
</evidence>
<comment type="caution">
    <text evidence="2">The sequence shown here is derived from an EMBL/GenBank/DDBJ whole genome shotgun (WGS) entry which is preliminary data.</text>
</comment>
<evidence type="ECO:0000256" key="1">
    <source>
        <dbReference type="SAM" id="MobiDB-lite"/>
    </source>
</evidence>
<sequence length="310" mass="34837">MRTGKRRIPPRLIVVAKTTKTAGDTDSKCATCEAVQQLRHEQASQQLPAALQQGQESAEQAAPSDQLTTLAKRAEVEAAQTPLAPLNVPLPPAPGAVPEQVSDECAEYADVDASLDSIDIEDFLTHPHWERMDEELHRLVEHVPQTSQRCERTTILSWLYQREGVSTFTMLADRIRGIESQIMRKRAMRRTLRTMERLNLVSVITFAESNKLTDKQNEELGRNSMITLTWTGMVWMRRAWQARANLARNQHSILQAHEMLVAEEEEGRGDEPIWVEGLAGVTPEEAKTSVRAITIGRGHITSVFDLGMKR</sequence>
<proteinExistence type="predicted"/>
<gene>
    <name evidence="2" type="ORF">J2X09_004294</name>
</gene>
<keyword evidence="2" id="KW-0238">DNA-binding</keyword>
<dbReference type="EMBL" id="JAVDWE010000014">
    <property type="protein sequence ID" value="MDR7096537.1"/>
    <property type="molecule type" value="Genomic_DNA"/>
</dbReference>
<accession>A0ABU1VGE9</accession>
<feature type="compositionally biased region" description="Low complexity" evidence="1">
    <location>
        <begin position="43"/>
        <end position="55"/>
    </location>
</feature>
<evidence type="ECO:0000313" key="3">
    <source>
        <dbReference type="Proteomes" id="UP001265550"/>
    </source>
</evidence>
<dbReference type="GO" id="GO:0003677">
    <property type="term" value="F:DNA binding"/>
    <property type="evidence" value="ECO:0007669"/>
    <property type="project" value="UniProtKB-KW"/>
</dbReference>
<organism evidence="2 3">
    <name type="scientific">Hydrogenophaga laconesensis</name>
    <dbReference type="NCBI Taxonomy" id="1805971"/>
    <lineage>
        <taxon>Bacteria</taxon>
        <taxon>Pseudomonadati</taxon>
        <taxon>Pseudomonadota</taxon>
        <taxon>Betaproteobacteria</taxon>
        <taxon>Burkholderiales</taxon>
        <taxon>Comamonadaceae</taxon>
        <taxon>Hydrogenophaga</taxon>
    </lineage>
</organism>
<protein>
    <submittedName>
        <fullName evidence="2">DNA-binding HxlR family transcriptional regulator</fullName>
    </submittedName>
</protein>
<reference evidence="2 3" key="1">
    <citation type="submission" date="2023-07" db="EMBL/GenBank/DDBJ databases">
        <title>Sorghum-associated microbial communities from plants grown in Nebraska, USA.</title>
        <authorList>
            <person name="Schachtman D."/>
        </authorList>
    </citation>
    <scope>NUCLEOTIDE SEQUENCE [LARGE SCALE GENOMIC DNA]</scope>
    <source>
        <strain evidence="2 3">BE240</strain>
    </source>
</reference>